<dbReference type="PIRSF" id="PIRSF011396">
    <property type="entry name" value="Trp_halogenase"/>
    <property type="match status" value="1"/>
</dbReference>
<dbReference type="EMBL" id="PNCK01000030">
    <property type="protein sequence ID" value="TMP43350.1"/>
    <property type="molecule type" value="Genomic_DNA"/>
</dbReference>
<keyword evidence="5" id="KW-1185">Reference proteome</keyword>
<dbReference type="InterPro" id="IPR006905">
    <property type="entry name" value="Flavin_halogenase"/>
</dbReference>
<evidence type="ECO:0000256" key="1">
    <source>
        <dbReference type="PIRSR" id="PIRSR011396-1"/>
    </source>
</evidence>
<dbReference type="InterPro" id="IPR036188">
    <property type="entry name" value="FAD/NAD-bd_sf"/>
</dbReference>
<dbReference type="PANTHER" id="PTHR43747">
    <property type="entry name" value="FAD-BINDING PROTEIN"/>
    <property type="match status" value="1"/>
</dbReference>
<dbReference type="PANTHER" id="PTHR43747:SF4">
    <property type="entry name" value="FLAVIN-DEPENDENT TRYPTOPHAN HALOGENASE"/>
    <property type="match status" value="1"/>
</dbReference>
<evidence type="ECO:0000313" key="5">
    <source>
        <dbReference type="Proteomes" id="UP000305730"/>
    </source>
</evidence>
<protein>
    <submittedName>
        <fullName evidence="4">Tryptophan 7-halogenase</fullName>
    </submittedName>
</protein>
<dbReference type="InterPro" id="IPR033856">
    <property type="entry name" value="Trp_halogen"/>
</dbReference>
<dbReference type="Proteomes" id="UP000305730">
    <property type="component" value="Unassembled WGS sequence"/>
</dbReference>
<evidence type="ECO:0000313" key="6">
    <source>
        <dbReference type="Proteomes" id="UP000307706"/>
    </source>
</evidence>
<name>A0A5S3XUE4_9GAMM</name>
<feature type="binding site" evidence="2">
    <location>
        <position position="356"/>
    </location>
    <ligand>
        <name>FAD</name>
        <dbReference type="ChEBI" id="CHEBI:57692"/>
    </ligand>
</feature>
<feature type="active site" evidence="1">
    <location>
        <position position="82"/>
    </location>
</feature>
<evidence type="ECO:0000313" key="4">
    <source>
        <dbReference type="EMBL" id="TMP62251.1"/>
    </source>
</evidence>
<reference evidence="4 6" key="1">
    <citation type="submission" date="2017-12" db="EMBL/GenBank/DDBJ databases">
        <authorList>
            <person name="Paulsen S."/>
            <person name="Gram L.K."/>
        </authorList>
    </citation>
    <scope>NUCLEOTIDE SEQUENCE [LARGE SCALE GENOMIC DNA]</scope>
    <source>
        <strain evidence="4 6">S2231</strain>
        <strain evidence="3">S2233</strain>
    </source>
</reference>
<proteinExistence type="predicted"/>
<reference evidence="6" key="2">
    <citation type="submission" date="2019-06" db="EMBL/GenBank/DDBJ databases">
        <title>Co-occurence of chitin degradation, pigmentation and bioactivity in marine Pseudoalteromonas.</title>
        <authorList>
            <person name="Sonnenschein E.C."/>
            <person name="Bech P.K."/>
        </authorList>
    </citation>
    <scope>NUCLEOTIDE SEQUENCE [LARGE SCALE GENOMIC DNA]</scope>
    <source>
        <strain evidence="6">S2231</strain>
    </source>
</reference>
<organism evidence="4 6">
    <name type="scientific">Pseudoalteromonas citrea</name>
    <dbReference type="NCBI Taxonomy" id="43655"/>
    <lineage>
        <taxon>Bacteria</taxon>
        <taxon>Pseudomonadati</taxon>
        <taxon>Pseudomonadota</taxon>
        <taxon>Gammaproteobacteria</taxon>
        <taxon>Alteromonadales</taxon>
        <taxon>Pseudoalteromonadaceae</taxon>
        <taxon>Pseudoalteromonas</taxon>
    </lineage>
</organism>
<dbReference type="Pfam" id="PF04820">
    <property type="entry name" value="Trp_halogenase"/>
    <property type="match status" value="1"/>
</dbReference>
<dbReference type="SUPFAM" id="SSF51905">
    <property type="entry name" value="FAD/NAD(P)-binding domain"/>
    <property type="match status" value="1"/>
</dbReference>
<dbReference type="InterPro" id="IPR050816">
    <property type="entry name" value="Flavin-dep_Halogenase_NPB"/>
</dbReference>
<keyword evidence="2" id="KW-0547">Nucleotide-binding</keyword>
<evidence type="ECO:0000256" key="2">
    <source>
        <dbReference type="PIRSR" id="PIRSR011396-2"/>
    </source>
</evidence>
<gene>
    <name evidence="4" type="ORF">CWB96_02645</name>
    <name evidence="3" type="ORF">CWB97_08875</name>
</gene>
<keyword evidence="2" id="KW-0285">Flavoprotein</keyword>
<dbReference type="Proteomes" id="UP000307706">
    <property type="component" value="Unassembled WGS sequence"/>
</dbReference>
<accession>A0A5S3XUE4</accession>
<feature type="binding site" evidence="2">
    <location>
        <begin position="13"/>
        <end position="16"/>
    </location>
    <ligand>
        <name>FAD</name>
        <dbReference type="ChEBI" id="CHEBI:57692"/>
    </ligand>
</feature>
<keyword evidence="2" id="KW-0274">FAD</keyword>
<dbReference type="EMBL" id="PNCL01000010">
    <property type="protein sequence ID" value="TMP62251.1"/>
    <property type="molecule type" value="Genomic_DNA"/>
</dbReference>
<dbReference type="OrthoDB" id="7178350at2"/>
<dbReference type="Gene3D" id="3.50.50.60">
    <property type="entry name" value="FAD/NAD(P)-binding domain"/>
    <property type="match status" value="1"/>
</dbReference>
<dbReference type="GO" id="GO:0004497">
    <property type="term" value="F:monooxygenase activity"/>
    <property type="evidence" value="ECO:0007669"/>
    <property type="project" value="InterPro"/>
</dbReference>
<reference evidence="4" key="3">
    <citation type="submission" date="2019-09" db="EMBL/GenBank/DDBJ databases">
        <title>Co-occurence of chitin degradation, pigmentation and bioactivity in marine Pseudoalteromonas.</title>
        <authorList>
            <person name="Sonnenschein E.C."/>
            <person name="Bech P.K."/>
        </authorList>
    </citation>
    <scope>NUCLEOTIDE SEQUENCE</scope>
    <source>
        <strain evidence="4">S2231</strain>
        <strain evidence="3 5">S2233</strain>
    </source>
</reference>
<comment type="caution">
    <text evidence="4">The sequence shown here is derived from an EMBL/GenBank/DDBJ whole genome shotgun (WGS) entry which is preliminary data.</text>
</comment>
<feature type="binding site" evidence="2">
    <location>
        <position position="352"/>
    </location>
    <ligand>
        <name>L-tryptophan</name>
        <dbReference type="ChEBI" id="CHEBI:57912"/>
    </ligand>
</feature>
<dbReference type="RefSeq" id="WP_138596596.1">
    <property type="nucleotide sequence ID" value="NZ_PNCK01000030.1"/>
</dbReference>
<dbReference type="GO" id="GO:0000166">
    <property type="term" value="F:nucleotide binding"/>
    <property type="evidence" value="ECO:0007669"/>
    <property type="project" value="UniProtKB-KW"/>
</dbReference>
<dbReference type="AlphaFoldDB" id="A0A5S3XUE4"/>
<feature type="binding site" evidence="2">
    <location>
        <position position="82"/>
    </location>
    <ligand>
        <name>7-chloro-L-tryptophan</name>
        <dbReference type="ChEBI" id="CHEBI:58713"/>
    </ligand>
</feature>
<evidence type="ECO:0000313" key="3">
    <source>
        <dbReference type="EMBL" id="TMP43350.1"/>
    </source>
</evidence>
<sequence>MQNIIKKILIVGGGTAGWLTAARLAKHFKDLAVSPIEVCLVESANIPTIGVGEGTWPTIRDTLKALEISETEFINSCEATFKQGAKFVNWKHEPTDGQDTYYHHLFTSLYDPWDFNLAPYWSKGVAGDVSYAEAVSMQSEVCEAGLAPKSISTAQYEGLQGYAYHLDAAKFAALLQEKAVNNFGVRHIIADIDHVSVGDEGAIEHVVTSEGLTLEADLFIDCSGFKSMLLGNALNVPFIDLSDTLFVNRAVALQVPYENEQAPVACETISTAQSEGWIWDIGLQSRRGMGFVYCDKYLTQEEAEKRLRKYAGQDTSKIVAKHLSFQVGYREKFWHKNCVAIGLSAAFVEPLEASAIFLVEAAVNMLCDKFPHSRSEFNFIEKQFNDSFSFRWNKTIEFIKMHYVLSNRNDGPFWQDNKREQSIPLGLQEKLNHWRTNPLSKYDFSHAFEPFVMDSYQYVLYGMGFKTDLSRYHFSDKHLKKAEDMFSAVTKYKPIVHQKLPTHRELLNKLKEYSFPKV</sequence>
<feature type="binding site" evidence="2">
    <location>
        <position position="343"/>
    </location>
    <ligand>
        <name>FAD</name>
        <dbReference type="ChEBI" id="CHEBI:57692"/>
    </ligand>
</feature>